<comment type="caution">
    <text evidence="2">The sequence shown here is derived from an EMBL/GenBank/DDBJ whole genome shotgun (WGS) entry which is preliminary data.</text>
</comment>
<evidence type="ECO:0000313" key="3">
    <source>
        <dbReference type="Proteomes" id="UP000323454"/>
    </source>
</evidence>
<dbReference type="AlphaFoldDB" id="A0A5B2WP63"/>
<reference evidence="2 3" key="2">
    <citation type="submission" date="2019-09" db="EMBL/GenBank/DDBJ databases">
        <authorList>
            <person name="Jin C."/>
        </authorList>
    </citation>
    <scope>NUCLEOTIDE SEQUENCE [LARGE SCALE GENOMIC DNA]</scope>
    <source>
        <strain evidence="2 3">AN110305</strain>
    </source>
</reference>
<proteinExistence type="predicted"/>
<sequence length="72" mass="7271">MAGENAQLGVAWRKSSFSGDGGTGGGNCVEVAALTDGRFAIRDSKSPSTDVISVPRAELAAWLGSIKAGNFG</sequence>
<dbReference type="InterPro" id="IPR007278">
    <property type="entry name" value="DUF397"/>
</dbReference>
<protein>
    <submittedName>
        <fullName evidence="2">DUF397 domain-containing protein</fullName>
    </submittedName>
</protein>
<organism evidence="2 3">
    <name type="scientific">Solihabitans fulvus</name>
    <dbReference type="NCBI Taxonomy" id="1892852"/>
    <lineage>
        <taxon>Bacteria</taxon>
        <taxon>Bacillati</taxon>
        <taxon>Actinomycetota</taxon>
        <taxon>Actinomycetes</taxon>
        <taxon>Pseudonocardiales</taxon>
        <taxon>Pseudonocardiaceae</taxon>
        <taxon>Solihabitans</taxon>
    </lineage>
</organism>
<evidence type="ECO:0000259" key="1">
    <source>
        <dbReference type="Pfam" id="PF04149"/>
    </source>
</evidence>
<reference evidence="2 3" key="1">
    <citation type="submission" date="2019-09" db="EMBL/GenBank/DDBJ databases">
        <title>Goodfellowia gen. nov., a new genus of the Pseudonocardineae related to Actinoalloteichus, containing Goodfellowia coeruleoviolacea gen. nov., comb. nov. gen. nov., comb. nov.</title>
        <authorList>
            <person name="Labeda D."/>
        </authorList>
    </citation>
    <scope>NUCLEOTIDE SEQUENCE [LARGE SCALE GENOMIC DNA]</scope>
    <source>
        <strain evidence="2 3">AN110305</strain>
    </source>
</reference>
<accession>A0A5B2WP63</accession>
<dbReference type="Proteomes" id="UP000323454">
    <property type="component" value="Unassembled WGS sequence"/>
</dbReference>
<dbReference type="OrthoDB" id="4558943at2"/>
<dbReference type="Pfam" id="PF04149">
    <property type="entry name" value="DUF397"/>
    <property type="match status" value="1"/>
</dbReference>
<gene>
    <name evidence="2" type="ORF">F0L68_35305</name>
</gene>
<dbReference type="EMBL" id="VUOB01000074">
    <property type="protein sequence ID" value="KAA2252610.1"/>
    <property type="molecule type" value="Genomic_DNA"/>
</dbReference>
<evidence type="ECO:0000313" key="2">
    <source>
        <dbReference type="EMBL" id="KAA2252610.1"/>
    </source>
</evidence>
<feature type="domain" description="DUF397" evidence="1">
    <location>
        <begin position="11"/>
        <end position="67"/>
    </location>
</feature>
<keyword evidence="3" id="KW-1185">Reference proteome</keyword>
<name>A0A5B2WP63_9PSEU</name>